<dbReference type="Gene3D" id="3.20.20.70">
    <property type="entry name" value="Aldolase class I"/>
    <property type="match status" value="1"/>
</dbReference>
<evidence type="ECO:0000256" key="1">
    <source>
        <dbReference type="ARBA" id="ARBA00023235"/>
    </source>
</evidence>
<dbReference type="CDD" id="cd00311">
    <property type="entry name" value="TIM"/>
    <property type="match status" value="1"/>
</dbReference>
<dbReference type="Pfam" id="PF00121">
    <property type="entry name" value="TIM"/>
    <property type="match status" value="1"/>
</dbReference>
<comment type="similarity">
    <text evidence="2">Belongs to the triosephosphate isomerase family.</text>
</comment>
<comment type="caution">
    <text evidence="3">The sequence shown here is derived from an EMBL/GenBank/DDBJ whole genome shotgun (WGS) entry which is preliminary data.</text>
</comment>
<dbReference type="InterPro" id="IPR000652">
    <property type="entry name" value="Triosephosphate_isomerase"/>
</dbReference>
<evidence type="ECO:0000256" key="2">
    <source>
        <dbReference type="RuleBase" id="RU363013"/>
    </source>
</evidence>
<organism evidence="3 4">
    <name type="scientific">Streptomyces broussonetiae</name>
    <dbReference type="NCBI Taxonomy" id="2686304"/>
    <lineage>
        <taxon>Bacteria</taxon>
        <taxon>Bacillati</taxon>
        <taxon>Actinomycetota</taxon>
        <taxon>Actinomycetes</taxon>
        <taxon>Kitasatosporales</taxon>
        <taxon>Streptomycetaceae</taxon>
        <taxon>Streptomyces</taxon>
    </lineage>
</organism>
<sequence length="251" mass="25973">MPGPSAPISFTSTKMNLGLAQTLDWIDALLLPNAPRLAALSFFACLPHPVLHPARERLAASGVTVAAQDVWVEAGAVTGEVSPALLAEIGCTHTMVGHAERRALFGESDTLVARKAAAASHVGVTPVVCVGESQPTAAHEAAALATAQARAVADAVPAGRSLLFLYEPGWTIGGSRAADPAHAGHVLRALREAVEGHDVRFLYGGAVVPGTYTDLRREGDWDGVALGRAAQDPALLAKTLDELLPRTGPVP</sequence>
<dbReference type="PANTHER" id="PTHR21139">
    <property type="entry name" value="TRIOSEPHOSPHATE ISOMERASE"/>
    <property type="match status" value="1"/>
</dbReference>
<keyword evidence="4" id="KW-1185">Reference proteome</keyword>
<name>A0ABV5EMA5_9ACTN</name>
<gene>
    <name evidence="3" type="ORF">VSS16_35690</name>
</gene>
<keyword evidence="2" id="KW-0312">Gluconeogenesis</keyword>
<dbReference type="RefSeq" id="WP_376736414.1">
    <property type="nucleotide sequence ID" value="NZ_JAYMRP010000066.1"/>
</dbReference>
<evidence type="ECO:0000313" key="4">
    <source>
        <dbReference type="Proteomes" id="UP001585080"/>
    </source>
</evidence>
<comment type="pathway">
    <text evidence="2">Carbohydrate degradation; glycolysis; D-glyceraldehyde 3-phosphate from glycerone phosphate: step 1/1.</text>
</comment>
<dbReference type="Proteomes" id="UP001585080">
    <property type="component" value="Unassembled WGS sequence"/>
</dbReference>
<dbReference type="EMBL" id="JAYMRP010000066">
    <property type="protein sequence ID" value="MFB8777988.1"/>
    <property type="molecule type" value="Genomic_DNA"/>
</dbReference>
<dbReference type="EC" id="5.3.1.1" evidence="2"/>
<dbReference type="GO" id="GO:0016853">
    <property type="term" value="F:isomerase activity"/>
    <property type="evidence" value="ECO:0007669"/>
    <property type="project" value="UniProtKB-KW"/>
</dbReference>
<dbReference type="SUPFAM" id="SSF51351">
    <property type="entry name" value="Triosephosphate isomerase (TIM)"/>
    <property type="match status" value="1"/>
</dbReference>
<comment type="subunit">
    <text evidence="2">Homodimer.</text>
</comment>
<comment type="pathway">
    <text evidence="2">Carbohydrate biosynthesis; gluconeogenesis.</text>
</comment>
<proteinExistence type="inferred from homology"/>
<accession>A0ABV5EMA5</accession>
<dbReference type="InterPro" id="IPR035990">
    <property type="entry name" value="TIM_sf"/>
</dbReference>
<dbReference type="PANTHER" id="PTHR21139:SF2">
    <property type="entry name" value="TRIOSEPHOSPHATE ISOMERASE"/>
    <property type="match status" value="1"/>
</dbReference>
<protein>
    <recommendedName>
        <fullName evidence="2">Triosephosphate isomerase</fullName>
        <ecNumber evidence="2">5.3.1.1</ecNumber>
    </recommendedName>
</protein>
<dbReference type="InterPro" id="IPR013785">
    <property type="entry name" value="Aldolase_TIM"/>
</dbReference>
<reference evidence="3 4" key="1">
    <citation type="submission" date="2024-01" db="EMBL/GenBank/DDBJ databases">
        <title>Genome mining of biosynthetic gene clusters to explore secondary metabolites of Streptomyces sp.</title>
        <authorList>
            <person name="Baig A."/>
            <person name="Ajitkumar Shintre N."/>
            <person name="Kumar H."/>
            <person name="Anbarasu A."/>
            <person name="Ramaiah S."/>
        </authorList>
    </citation>
    <scope>NUCLEOTIDE SEQUENCE [LARGE SCALE GENOMIC DNA]</scope>
    <source>
        <strain evidence="3 4">A57</strain>
    </source>
</reference>
<dbReference type="PROSITE" id="PS51440">
    <property type="entry name" value="TIM_2"/>
    <property type="match status" value="1"/>
</dbReference>
<keyword evidence="2" id="KW-0963">Cytoplasm</keyword>
<keyword evidence="1 2" id="KW-0413">Isomerase</keyword>
<evidence type="ECO:0000313" key="3">
    <source>
        <dbReference type="EMBL" id="MFB8777988.1"/>
    </source>
</evidence>
<comment type="subcellular location">
    <subcellularLocation>
        <location evidence="2">Cytoplasm</location>
    </subcellularLocation>
</comment>
<comment type="catalytic activity">
    <reaction evidence="2">
        <text>D-glyceraldehyde 3-phosphate = dihydroxyacetone phosphate</text>
        <dbReference type="Rhea" id="RHEA:18585"/>
        <dbReference type="ChEBI" id="CHEBI:57642"/>
        <dbReference type="ChEBI" id="CHEBI:59776"/>
        <dbReference type="EC" id="5.3.1.1"/>
    </reaction>
</comment>
<keyword evidence="2" id="KW-0324">Glycolysis</keyword>